<organism evidence="2 3">
    <name type="scientific">Nephila pilipes</name>
    <name type="common">Giant wood spider</name>
    <name type="synonym">Nephila maculata</name>
    <dbReference type="NCBI Taxonomy" id="299642"/>
    <lineage>
        <taxon>Eukaryota</taxon>
        <taxon>Metazoa</taxon>
        <taxon>Ecdysozoa</taxon>
        <taxon>Arthropoda</taxon>
        <taxon>Chelicerata</taxon>
        <taxon>Arachnida</taxon>
        <taxon>Araneae</taxon>
        <taxon>Araneomorphae</taxon>
        <taxon>Entelegynae</taxon>
        <taxon>Araneoidea</taxon>
        <taxon>Nephilidae</taxon>
        <taxon>Nephila</taxon>
    </lineage>
</organism>
<dbReference type="InterPro" id="IPR002156">
    <property type="entry name" value="RNaseH_domain"/>
</dbReference>
<dbReference type="SUPFAM" id="SSF53098">
    <property type="entry name" value="Ribonuclease H-like"/>
    <property type="match status" value="1"/>
</dbReference>
<accession>A0A8X6NYN1</accession>
<dbReference type="AlphaFoldDB" id="A0A8X6NYN1"/>
<dbReference type="OrthoDB" id="6433900at2759"/>
<dbReference type="Pfam" id="PF00075">
    <property type="entry name" value="RNase_H"/>
    <property type="match status" value="1"/>
</dbReference>
<dbReference type="PROSITE" id="PS50879">
    <property type="entry name" value="RNASE_H_1"/>
    <property type="match status" value="1"/>
</dbReference>
<feature type="domain" description="RNase H type-1" evidence="1">
    <location>
        <begin position="1"/>
        <end position="80"/>
    </location>
</feature>
<dbReference type="Gene3D" id="3.30.420.10">
    <property type="entry name" value="Ribonuclease H-like superfamily/Ribonuclease H"/>
    <property type="match status" value="1"/>
</dbReference>
<dbReference type="GO" id="GO:0003676">
    <property type="term" value="F:nucleic acid binding"/>
    <property type="evidence" value="ECO:0007669"/>
    <property type="project" value="InterPro"/>
</dbReference>
<reference evidence="2" key="1">
    <citation type="submission" date="2020-08" db="EMBL/GenBank/DDBJ databases">
        <title>Multicomponent nature underlies the extraordinary mechanical properties of spider dragline silk.</title>
        <authorList>
            <person name="Kono N."/>
            <person name="Nakamura H."/>
            <person name="Mori M."/>
            <person name="Yoshida Y."/>
            <person name="Ohtoshi R."/>
            <person name="Malay A.D."/>
            <person name="Moran D.A.P."/>
            <person name="Tomita M."/>
            <person name="Numata K."/>
            <person name="Arakawa K."/>
        </authorList>
    </citation>
    <scope>NUCLEOTIDE SEQUENCE</scope>
</reference>
<dbReference type="EMBL" id="BMAW01014360">
    <property type="protein sequence ID" value="GFT38545.1"/>
    <property type="molecule type" value="Genomic_DNA"/>
</dbReference>
<evidence type="ECO:0000313" key="3">
    <source>
        <dbReference type="Proteomes" id="UP000887013"/>
    </source>
</evidence>
<name>A0A8X6NYN1_NEPPI</name>
<protein>
    <submittedName>
        <fullName evidence="2">RNase H domain-containing protein</fullName>
    </submittedName>
</protein>
<dbReference type="Proteomes" id="UP000887013">
    <property type="component" value="Unassembled WGS sequence"/>
</dbReference>
<evidence type="ECO:0000313" key="2">
    <source>
        <dbReference type="EMBL" id="GFT38545.1"/>
    </source>
</evidence>
<dbReference type="GO" id="GO:0004523">
    <property type="term" value="F:RNA-DNA hybrid ribonuclease activity"/>
    <property type="evidence" value="ECO:0007669"/>
    <property type="project" value="InterPro"/>
</dbReference>
<keyword evidence="3" id="KW-1185">Reference proteome</keyword>
<proteinExistence type="predicted"/>
<comment type="caution">
    <text evidence="2">The sequence shown here is derived from an EMBL/GenBank/DDBJ whole genome shotgun (WGS) entry which is preliminary data.</text>
</comment>
<sequence length="147" mass="15978">EALNLTLEADADDVWILTDSKNSIHYLRNWPNILDKLRQDIILKLAALTQGGTVCLQWIPSHVGVYGNEVADLLVGEGSELPTTPSTELRTSEVHSLFLANVKIPLGGPRLNMLGMSLSSLDCPCSASVQDLLSPLYLDLGLVTLRV</sequence>
<dbReference type="InterPro" id="IPR012337">
    <property type="entry name" value="RNaseH-like_sf"/>
</dbReference>
<feature type="non-terminal residue" evidence="2">
    <location>
        <position position="1"/>
    </location>
</feature>
<dbReference type="InterPro" id="IPR036397">
    <property type="entry name" value="RNaseH_sf"/>
</dbReference>
<evidence type="ECO:0000259" key="1">
    <source>
        <dbReference type="PROSITE" id="PS50879"/>
    </source>
</evidence>
<gene>
    <name evidence="2" type="primary">AVEN_159483_1</name>
    <name evidence="2" type="ORF">NPIL_689031</name>
</gene>